<dbReference type="PANTHER" id="PTHR22947:SF12">
    <property type="entry name" value="MAJOR SPERM PROTEIN"/>
    <property type="match status" value="1"/>
</dbReference>
<feature type="region of interest" description="Disordered" evidence="2">
    <location>
        <begin position="55"/>
        <end position="128"/>
    </location>
</feature>
<proteinExistence type="predicted"/>
<dbReference type="InterPro" id="IPR008962">
    <property type="entry name" value="PapD-like_sf"/>
</dbReference>
<keyword evidence="1" id="KW-0206">Cytoskeleton</keyword>
<dbReference type="InterPro" id="IPR013783">
    <property type="entry name" value="Ig-like_fold"/>
</dbReference>
<evidence type="ECO:0000256" key="1">
    <source>
        <dbReference type="RuleBase" id="RU003425"/>
    </source>
</evidence>
<keyword evidence="1" id="KW-0963">Cytoplasm</keyword>
<evidence type="ECO:0000259" key="3">
    <source>
        <dbReference type="PROSITE" id="PS50202"/>
    </source>
</evidence>
<feature type="compositionally biased region" description="Polar residues" evidence="2">
    <location>
        <begin position="91"/>
        <end position="102"/>
    </location>
</feature>
<feature type="compositionally biased region" description="Low complexity" evidence="2">
    <location>
        <begin position="76"/>
        <end position="90"/>
    </location>
</feature>
<evidence type="ECO:0000256" key="2">
    <source>
        <dbReference type="SAM" id="MobiDB-lite"/>
    </source>
</evidence>
<evidence type="ECO:0000313" key="5">
    <source>
        <dbReference type="WBParaSite" id="PgR345_g001_t02"/>
    </source>
</evidence>
<dbReference type="WBParaSite" id="PgR345_g001_t02">
    <property type="protein sequence ID" value="PgR345_g001_t02"/>
    <property type="gene ID" value="PgR345_g001"/>
</dbReference>
<keyword evidence="4" id="KW-1185">Reference proteome</keyword>
<evidence type="ECO:0000313" key="4">
    <source>
        <dbReference type="Proteomes" id="UP000887569"/>
    </source>
</evidence>
<organism evidence="4 5">
    <name type="scientific">Parascaris univalens</name>
    <name type="common">Nematode worm</name>
    <dbReference type="NCBI Taxonomy" id="6257"/>
    <lineage>
        <taxon>Eukaryota</taxon>
        <taxon>Metazoa</taxon>
        <taxon>Ecdysozoa</taxon>
        <taxon>Nematoda</taxon>
        <taxon>Chromadorea</taxon>
        <taxon>Rhabditida</taxon>
        <taxon>Spirurina</taxon>
        <taxon>Ascaridomorpha</taxon>
        <taxon>Ascaridoidea</taxon>
        <taxon>Ascarididae</taxon>
        <taxon>Parascaris</taxon>
    </lineage>
</organism>
<feature type="domain" description="MSP" evidence="3">
    <location>
        <begin position="155"/>
        <end position="263"/>
    </location>
</feature>
<comment type="function">
    <text evidence="1">Central component in molecular interactions underlying sperm crawling. Forms an extensive filament system that extends from sperm villipoda, along the leading edge of the pseudopod.</text>
</comment>
<name>A0A915CJU9_PARUN</name>
<dbReference type="PROSITE" id="PS50202">
    <property type="entry name" value="MSP"/>
    <property type="match status" value="1"/>
</dbReference>
<accession>A0A915CJU9</accession>
<dbReference type="InterPro" id="IPR000535">
    <property type="entry name" value="MSP_dom"/>
</dbReference>
<dbReference type="Pfam" id="PF00635">
    <property type="entry name" value="Motile_Sperm"/>
    <property type="match status" value="1"/>
</dbReference>
<dbReference type="AlphaFoldDB" id="A0A915CJU9"/>
<dbReference type="SUPFAM" id="SSF49354">
    <property type="entry name" value="PapD-like"/>
    <property type="match status" value="1"/>
</dbReference>
<reference evidence="5" key="1">
    <citation type="submission" date="2022-11" db="UniProtKB">
        <authorList>
            <consortium name="WormBaseParasite"/>
        </authorList>
    </citation>
    <scope>IDENTIFICATION</scope>
</reference>
<sequence length="263" mass="28879">YGSSRGERLSPREDIDFVRAATQRFTDQPEMYRLLAYLLHVIVVISLAIQCASGTRPSIEKGNKQKSKEQMDHGGSKSSKPSKLIKSIKSMQTFKSGKSAKSQGLVADATQSASSSKSAKRSRFPRKIENRMTEDRTRECNIFSNEAAKGGDQLDLILEPSNLLWKPAGGIKKVEVSNPGNERQAVKVKCTDNDLYRVNPVYAFIEPGQTVSFDIVRNNGGDKKDKLVFLATKASSNDTQPKELFKPGVSNVVTVLPLLSVAA</sequence>
<dbReference type="Gene3D" id="2.60.40.10">
    <property type="entry name" value="Immunoglobulins"/>
    <property type="match status" value="1"/>
</dbReference>
<feature type="compositionally biased region" description="Basic and acidic residues" evidence="2">
    <location>
        <begin position="58"/>
        <end position="75"/>
    </location>
</feature>
<dbReference type="Proteomes" id="UP000887569">
    <property type="component" value="Unplaced"/>
</dbReference>
<dbReference type="PANTHER" id="PTHR22947">
    <property type="entry name" value="MAJOR SPERM PROTEIN"/>
    <property type="match status" value="1"/>
</dbReference>
<dbReference type="InterPro" id="IPR051774">
    <property type="entry name" value="Sperm-specific_class_P"/>
</dbReference>
<protein>
    <recommendedName>
        <fullName evidence="1">Major sperm protein</fullName>
    </recommendedName>
</protein>